<keyword evidence="1" id="KW-1133">Transmembrane helix</keyword>
<comment type="caution">
    <text evidence="2">The sequence shown here is derived from an EMBL/GenBank/DDBJ whole genome shotgun (WGS) entry which is preliminary data.</text>
</comment>
<proteinExistence type="predicted"/>
<protein>
    <recommendedName>
        <fullName evidence="3">L-arabinose transport system permease protein AraQ</fullName>
    </recommendedName>
</protein>
<sequence length="55" mass="6052">MQSAMGTGEHVQIALRKAALVRYSSIIVSTIPIMCFYPFVQKYFNQGVMIGAVKG</sequence>
<name>A0A645GUQ8_9ZZZZ</name>
<keyword evidence="1" id="KW-0472">Membrane</keyword>
<feature type="transmembrane region" description="Helical" evidence="1">
    <location>
        <begin position="20"/>
        <end position="40"/>
    </location>
</feature>
<keyword evidence="1" id="KW-0812">Transmembrane</keyword>
<gene>
    <name evidence="2" type="ORF">SDC9_177986</name>
</gene>
<dbReference type="EMBL" id="VSSQ01081653">
    <property type="protein sequence ID" value="MPN30515.1"/>
    <property type="molecule type" value="Genomic_DNA"/>
</dbReference>
<reference evidence="2" key="1">
    <citation type="submission" date="2019-08" db="EMBL/GenBank/DDBJ databases">
        <authorList>
            <person name="Kucharzyk K."/>
            <person name="Murdoch R.W."/>
            <person name="Higgins S."/>
            <person name="Loffler F."/>
        </authorList>
    </citation>
    <scope>NUCLEOTIDE SEQUENCE</scope>
</reference>
<accession>A0A645GUQ8</accession>
<evidence type="ECO:0000313" key="2">
    <source>
        <dbReference type="EMBL" id="MPN30515.1"/>
    </source>
</evidence>
<evidence type="ECO:0008006" key="3">
    <source>
        <dbReference type="Google" id="ProtNLM"/>
    </source>
</evidence>
<evidence type="ECO:0000256" key="1">
    <source>
        <dbReference type="SAM" id="Phobius"/>
    </source>
</evidence>
<dbReference type="AlphaFoldDB" id="A0A645GUQ8"/>
<organism evidence="2">
    <name type="scientific">bioreactor metagenome</name>
    <dbReference type="NCBI Taxonomy" id="1076179"/>
    <lineage>
        <taxon>unclassified sequences</taxon>
        <taxon>metagenomes</taxon>
        <taxon>ecological metagenomes</taxon>
    </lineage>
</organism>